<keyword evidence="2" id="KW-0732">Signal</keyword>
<evidence type="ECO:0000256" key="4">
    <source>
        <dbReference type="ARBA" id="ARBA00022825"/>
    </source>
</evidence>
<dbReference type="InterPro" id="IPR018114">
    <property type="entry name" value="TRYPSIN_HIS"/>
</dbReference>
<proteinExistence type="predicted"/>
<dbReference type="PROSITE" id="PS50240">
    <property type="entry name" value="TRYPSIN_DOM"/>
    <property type="match status" value="1"/>
</dbReference>
<dbReference type="PRINTS" id="PR00722">
    <property type="entry name" value="CHYMOTRYPSIN"/>
</dbReference>
<accession>A0A3Q2DAM0</accession>
<dbReference type="InterPro" id="IPR033116">
    <property type="entry name" value="TRYPSIN_SER"/>
</dbReference>
<dbReference type="OMA" id="VAHYVFL"/>
<dbReference type="Pfam" id="PF00089">
    <property type="entry name" value="Trypsin"/>
    <property type="match status" value="1"/>
</dbReference>
<dbReference type="Proteomes" id="UP000265020">
    <property type="component" value="Unassembled WGS sequence"/>
</dbReference>
<dbReference type="STRING" id="28743.ENSCVAP00000015554"/>
<dbReference type="PANTHER" id="PTHR24253">
    <property type="entry name" value="TRANSMEMBRANE PROTEASE SERINE"/>
    <property type="match status" value="1"/>
</dbReference>
<keyword evidence="10" id="KW-1185">Reference proteome</keyword>
<dbReference type="PROSITE" id="PS00135">
    <property type="entry name" value="TRYPSIN_SER"/>
    <property type="match status" value="1"/>
</dbReference>
<evidence type="ECO:0000256" key="7">
    <source>
        <dbReference type="RuleBase" id="RU363034"/>
    </source>
</evidence>
<dbReference type="SMART" id="SM00020">
    <property type="entry name" value="Tryp_SPc"/>
    <property type="match status" value="1"/>
</dbReference>
<dbReference type="PROSITE" id="PS00134">
    <property type="entry name" value="TRYPSIN_HIS"/>
    <property type="match status" value="1"/>
</dbReference>
<dbReference type="FunFam" id="2.40.10.10:FF:000057">
    <property type="entry name" value="Zgc:100868"/>
    <property type="match status" value="1"/>
</dbReference>
<evidence type="ECO:0000256" key="5">
    <source>
        <dbReference type="ARBA" id="ARBA00023157"/>
    </source>
</evidence>
<reference evidence="9" key="1">
    <citation type="submission" date="2025-08" db="UniProtKB">
        <authorList>
            <consortium name="Ensembl"/>
        </authorList>
    </citation>
    <scope>IDENTIFICATION</scope>
</reference>
<protein>
    <submittedName>
        <fullName evidence="9">Zgc:100868</fullName>
    </submittedName>
</protein>
<evidence type="ECO:0000259" key="8">
    <source>
        <dbReference type="PROSITE" id="PS50240"/>
    </source>
</evidence>
<dbReference type="Ensembl" id="ENSCVAT00000023658.1">
    <property type="protein sequence ID" value="ENSCVAP00000015554.1"/>
    <property type="gene ID" value="ENSCVAG00000018374.1"/>
</dbReference>
<dbReference type="InterPro" id="IPR043504">
    <property type="entry name" value="Peptidase_S1_PA_chymotrypsin"/>
</dbReference>
<evidence type="ECO:0000256" key="3">
    <source>
        <dbReference type="ARBA" id="ARBA00022801"/>
    </source>
</evidence>
<dbReference type="InterPro" id="IPR001254">
    <property type="entry name" value="Trypsin_dom"/>
</dbReference>
<dbReference type="GO" id="GO:0004252">
    <property type="term" value="F:serine-type endopeptidase activity"/>
    <property type="evidence" value="ECO:0007669"/>
    <property type="project" value="InterPro"/>
</dbReference>
<sequence>ERLESDLALETTKIQSVTEVCGRPSLNTRIVGGEAAPPGSWPWQVSLHTFSSHICGGSLINDQWVLTAAHCVQSLSTSPSLVTVYLGRQSQEGSNPNEVIRIVSHINIHPEYNFLNDNNDIALLRLSEPVNFTDYISPVCLAAPKSTFYSGVDSWVTGWGTIGSGVPLPSPKNLMEVTVPVVGNRQCKCNYGERTITENMICAGLQEGGKDSCQGDSGGPMVSKQGDRWIQAGIVSFGIGCARPEFPGVYARVSQYETWINSLIRINQPGFITFTSEGTDSDLSFSCTTPPTTLTPTKPKRKYLFPKIV</sequence>
<dbReference type="PANTHER" id="PTHR24253:SF144">
    <property type="entry name" value="CHYMOTRYPSIN-LIKE PROTEASE CTRL-1-RELATED"/>
    <property type="match status" value="1"/>
</dbReference>
<keyword evidence="1 7" id="KW-0645">Protease</keyword>
<dbReference type="AlphaFoldDB" id="A0A3Q2DAM0"/>
<organism evidence="9 10">
    <name type="scientific">Cyprinodon variegatus</name>
    <name type="common">Sheepshead minnow</name>
    <dbReference type="NCBI Taxonomy" id="28743"/>
    <lineage>
        <taxon>Eukaryota</taxon>
        <taxon>Metazoa</taxon>
        <taxon>Chordata</taxon>
        <taxon>Craniata</taxon>
        <taxon>Vertebrata</taxon>
        <taxon>Euteleostomi</taxon>
        <taxon>Actinopterygii</taxon>
        <taxon>Neopterygii</taxon>
        <taxon>Teleostei</taxon>
        <taxon>Neoteleostei</taxon>
        <taxon>Acanthomorphata</taxon>
        <taxon>Ovalentaria</taxon>
        <taxon>Atherinomorphae</taxon>
        <taxon>Cyprinodontiformes</taxon>
        <taxon>Cyprinodontidae</taxon>
        <taxon>Cyprinodon</taxon>
    </lineage>
</organism>
<evidence type="ECO:0000313" key="9">
    <source>
        <dbReference type="Ensembl" id="ENSCVAP00000015554.1"/>
    </source>
</evidence>
<dbReference type="SUPFAM" id="SSF50494">
    <property type="entry name" value="Trypsin-like serine proteases"/>
    <property type="match status" value="1"/>
</dbReference>
<evidence type="ECO:0000256" key="2">
    <source>
        <dbReference type="ARBA" id="ARBA00022729"/>
    </source>
</evidence>
<keyword evidence="3 7" id="KW-0378">Hydrolase</keyword>
<feature type="domain" description="Peptidase S1" evidence="8">
    <location>
        <begin position="30"/>
        <end position="265"/>
    </location>
</feature>
<dbReference type="InterPro" id="IPR009003">
    <property type="entry name" value="Peptidase_S1_PA"/>
</dbReference>
<evidence type="ECO:0000256" key="6">
    <source>
        <dbReference type="ARBA" id="ARBA00023180"/>
    </source>
</evidence>
<dbReference type="GeneTree" id="ENSGT00940000163009"/>
<reference evidence="9" key="2">
    <citation type="submission" date="2025-09" db="UniProtKB">
        <authorList>
            <consortium name="Ensembl"/>
        </authorList>
    </citation>
    <scope>IDENTIFICATION</scope>
</reference>
<name>A0A3Q2DAM0_CYPVA</name>
<evidence type="ECO:0000313" key="10">
    <source>
        <dbReference type="Proteomes" id="UP000265020"/>
    </source>
</evidence>
<keyword evidence="5" id="KW-1015">Disulfide bond</keyword>
<keyword evidence="4 7" id="KW-0720">Serine protease</keyword>
<keyword evidence="6" id="KW-0325">Glycoprotein</keyword>
<dbReference type="GO" id="GO:0006508">
    <property type="term" value="P:proteolysis"/>
    <property type="evidence" value="ECO:0007669"/>
    <property type="project" value="UniProtKB-KW"/>
</dbReference>
<evidence type="ECO:0000256" key="1">
    <source>
        <dbReference type="ARBA" id="ARBA00022670"/>
    </source>
</evidence>
<dbReference type="Gene3D" id="2.40.10.10">
    <property type="entry name" value="Trypsin-like serine proteases"/>
    <property type="match status" value="1"/>
</dbReference>
<dbReference type="InterPro" id="IPR001314">
    <property type="entry name" value="Peptidase_S1A"/>
</dbReference>
<dbReference type="CDD" id="cd00190">
    <property type="entry name" value="Tryp_SPc"/>
    <property type="match status" value="1"/>
</dbReference>